<dbReference type="Proteomes" id="UP000501253">
    <property type="component" value="Chromosome"/>
</dbReference>
<gene>
    <name evidence="1" type="ORF">FVE67_04040</name>
</gene>
<evidence type="ECO:0000313" key="2">
    <source>
        <dbReference type="Proteomes" id="UP000501253"/>
    </source>
</evidence>
<accession>A0A6H1WS17</accession>
<proteinExistence type="predicted"/>
<reference evidence="1 2" key="1">
    <citation type="submission" date="2019-08" db="EMBL/GenBank/DDBJ databases">
        <title>Complete genome sequence of Thermosulfurimonas marina SU872T, an anaerobic thermophilic chemolithoautotrophic bacterium isolated from a shallow marine hydrothermal vent.</title>
        <authorList>
            <person name="Allioux M."/>
            <person name="Jebbar M."/>
            <person name="Slobodkina G."/>
            <person name="Slobodkin A."/>
            <person name="Moalic Y."/>
            <person name="Frolova A."/>
            <person name="Shao Z."/>
            <person name="Alain K."/>
        </authorList>
    </citation>
    <scope>NUCLEOTIDE SEQUENCE [LARGE SCALE GENOMIC DNA]</scope>
    <source>
        <strain evidence="1 2">SU872</strain>
    </source>
</reference>
<dbReference type="RefSeq" id="WP_168719372.1">
    <property type="nucleotide sequence ID" value="NZ_CP042909.1"/>
</dbReference>
<sequence>MRKILWVLGCWGLVFLPVLARAVPTRVVVGVKARDALFIGSPMGGAQVIIRDADTGEILAQGVTRGLPGNPKLIMATPKERYTRYLEGKTARFEAVLDLQRPRRVRIVARGPLAQPQALQEVSVTTWLFPGKDLPELVLEMPGLVVRALAPVAHARLKAPARVEVRAAVMPLCGCPVNPKFFWKPENYEVAVQVLRNGRPYGTFPLKFTGKTSLFSTVLELPQKGIYELTLYAYDKLTGNTGVDRTTVVVK</sequence>
<protein>
    <submittedName>
        <fullName evidence="1">Uncharacterized protein</fullName>
    </submittedName>
</protein>
<dbReference type="AlphaFoldDB" id="A0A6H1WS17"/>
<dbReference type="EMBL" id="CP042909">
    <property type="protein sequence ID" value="QJA06017.1"/>
    <property type="molecule type" value="Genomic_DNA"/>
</dbReference>
<keyword evidence="2" id="KW-1185">Reference proteome</keyword>
<dbReference type="KEGG" id="tmai:FVE67_04040"/>
<name>A0A6H1WS17_9BACT</name>
<organism evidence="1 2">
    <name type="scientific">Thermosulfurimonas marina</name>
    <dbReference type="NCBI Taxonomy" id="2047767"/>
    <lineage>
        <taxon>Bacteria</taxon>
        <taxon>Pseudomonadati</taxon>
        <taxon>Thermodesulfobacteriota</taxon>
        <taxon>Thermodesulfobacteria</taxon>
        <taxon>Thermodesulfobacteriales</taxon>
        <taxon>Thermodesulfobacteriaceae</taxon>
        <taxon>Thermosulfurimonas</taxon>
    </lineage>
</organism>
<evidence type="ECO:0000313" key="1">
    <source>
        <dbReference type="EMBL" id="QJA06017.1"/>
    </source>
</evidence>